<keyword evidence="3" id="KW-1185">Reference proteome</keyword>
<reference evidence="2 3" key="1">
    <citation type="submission" date="2024-06" db="EMBL/GenBank/DDBJ databases">
        <authorList>
            <person name="Kraege A."/>
            <person name="Thomma B."/>
        </authorList>
    </citation>
    <scope>NUCLEOTIDE SEQUENCE [LARGE SCALE GENOMIC DNA]</scope>
</reference>
<dbReference type="EMBL" id="CAXHTA020000015">
    <property type="protein sequence ID" value="CAL5225995.1"/>
    <property type="molecule type" value="Genomic_DNA"/>
</dbReference>
<comment type="caution">
    <text evidence="2">The sequence shown here is derived from an EMBL/GenBank/DDBJ whole genome shotgun (WGS) entry which is preliminary data.</text>
</comment>
<evidence type="ECO:0000256" key="1">
    <source>
        <dbReference type="SAM" id="MobiDB-lite"/>
    </source>
</evidence>
<proteinExistence type="predicted"/>
<gene>
    <name evidence="2" type="primary">g8797</name>
    <name evidence="2" type="ORF">VP750_LOCUS7901</name>
</gene>
<organism evidence="2 3">
    <name type="scientific">Coccomyxa viridis</name>
    <dbReference type="NCBI Taxonomy" id="1274662"/>
    <lineage>
        <taxon>Eukaryota</taxon>
        <taxon>Viridiplantae</taxon>
        <taxon>Chlorophyta</taxon>
        <taxon>core chlorophytes</taxon>
        <taxon>Trebouxiophyceae</taxon>
        <taxon>Trebouxiophyceae incertae sedis</taxon>
        <taxon>Coccomyxaceae</taxon>
        <taxon>Coccomyxa</taxon>
    </lineage>
</organism>
<dbReference type="Proteomes" id="UP001497392">
    <property type="component" value="Unassembled WGS sequence"/>
</dbReference>
<accession>A0ABP1G195</accession>
<evidence type="ECO:0000313" key="2">
    <source>
        <dbReference type="EMBL" id="CAL5225995.1"/>
    </source>
</evidence>
<evidence type="ECO:0000313" key="3">
    <source>
        <dbReference type="Proteomes" id="UP001497392"/>
    </source>
</evidence>
<sequence>MAVLDPPCATGVTKQTSTVSKAPEQSVKQHTGAERRADDVSSVKQLLPKPCHQHVDTSFLSFALFTETLCWEF</sequence>
<feature type="region of interest" description="Disordered" evidence="1">
    <location>
        <begin position="1"/>
        <end position="39"/>
    </location>
</feature>
<name>A0ABP1G195_9CHLO</name>
<protein>
    <submittedName>
        <fullName evidence="2">G8797 protein</fullName>
    </submittedName>
</protein>